<keyword evidence="2 6" id="KW-0472">Membrane</keyword>
<evidence type="ECO:0000256" key="1">
    <source>
        <dbReference type="ARBA" id="ARBA00022729"/>
    </source>
</evidence>
<dbReference type="GO" id="GO:1990351">
    <property type="term" value="C:transporter complex"/>
    <property type="evidence" value="ECO:0007669"/>
    <property type="project" value="TreeGrafter"/>
</dbReference>
<dbReference type="EMBL" id="BMXA01000003">
    <property type="protein sequence ID" value="GHA11697.1"/>
    <property type="molecule type" value="Genomic_DNA"/>
</dbReference>
<dbReference type="GO" id="GO:0009279">
    <property type="term" value="C:cell outer membrane"/>
    <property type="evidence" value="ECO:0007669"/>
    <property type="project" value="UniProtKB-UniRule"/>
</dbReference>
<proteinExistence type="inferred from homology"/>
<keyword evidence="3" id="KW-0564">Palmitate</keyword>
<evidence type="ECO:0000256" key="2">
    <source>
        <dbReference type="ARBA" id="ARBA00023136"/>
    </source>
</evidence>
<keyword evidence="7" id="KW-1133">Transmembrane helix</keyword>
<reference evidence="8" key="2">
    <citation type="submission" date="2020-09" db="EMBL/GenBank/DDBJ databases">
        <authorList>
            <person name="Sun Q."/>
            <person name="Kim S."/>
        </authorList>
    </citation>
    <scope>NUCLEOTIDE SEQUENCE</scope>
    <source>
        <strain evidence="8">KCTC 12711</strain>
    </source>
</reference>
<comment type="caution">
    <text evidence="8">The sequence shown here is derived from an EMBL/GenBank/DDBJ whole genome shotgun (WGS) entry which is preliminary data.</text>
</comment>
<name>A0A918VP07_9GAMM</name>
<dbReference type="InterPro" id="IPR007485">
    <property type="entry name" value="LPS_assembly_LptE"/>
</dbReference>
<dbReference type="AlphaFoldDB" id="A0A918VP07"/>
<evidence type="ECO:0000256" key="5">
    <source>
        <dbReference type="ARBA" id="ARBA00023288"/>
    </source>
</evidence>
<dbReference type="Pfam" id="PF04390">
    <property type="entry name" value="LptE"/>
    <property type="match status" value="1"/>
</dbReference>
<evidence type="ECO:0000256" key="6">
    <source>
        <dbReference type="HAMAP-Rule" id="MF_01186"/>
    </source>
</evidence>
<feature type="transmembrane region" description="Helical" evidence="7">
    <location>
        <begin position="12"/>
        <end position="33"/>
    </location>
</feature>
<dbReference type="Gene3D" id="3.30.160.150">
    <property type="entry name" value="Lipoprotein like domain"/>
    <property type="match status" value="1"/>
</dbReference>
<evidence type="ECO:0000256" key="4">
    <source>
        <dbReference type="ARBA" id="ARBA00023237"/>
    </source>
</evidence>
<dbReference type="GO" id="GO:0001530">
    <property type="term" value="F:lipopolysaccharide binding"/>
    <property type="evidence" value="ECO:0007669"/>
    <property type="project" value="TreeGrafter"/>
</dbReference>
<dbReference type="PANTHER" id="PTHR38098">
    <property type="entry name" value="LPS-ASSEMBLY LIPOPROTEIN LPTE"/>
    <property type="match status" value="1"/>
</dbReference>
<evidence type="ECO:0000313" key="8">
    <source>
        <dbReference type="EMBL" id="GHA11697.1"/>
    </source>
</evidence>
<dbReference type="GO" id="GO:0043165">
    <property type="term" value="P:Gram-negative-bacterium-type cell outer membrane assembly"/>
    <property type="evidence" value="ECO:0007669"/>
    <property type="project" value="UniProtKB-UniRule"/>
</dbReference>
<keyword evidence="9" id="KW-1185">Reference proteome</keyword>
<sequence length="176" mass="19484">MLNFQPVKQSHTALRFASVMLVLLTMTACGFHLRGNIPLADSLKNMYVMAPDGTFKDQLEEVLTSAGAELATNKASADVILNISSASSKRTVGTIDERGKANSYNLIFKVVYTLDDPEGEAIRARTVISEFRRYAFEPELVLESESEEAELLGDMEQDAALRIVRQLSTITDYESK</sequence>
<dbReference type="GO" id="GO:0015920">
    <property type="term" value="P:lipopolysaccharide transport"/>
    <property type="evidence" value="ECO:0007669"/>
    <property type="project" value="TreeGrafter"/>
</dbReference>
<keyword evidence="7" id="KW-0812">Transmembrane</keyword>
<comment type="function">
    <text evidence="6">Together with LptD, is involved in the assembly of lipopolysaccharide (LPS) at the surface of the outer membrane. Required for the proper assembly of LptD. Binds LPS and may serve as the LPS recognition site at the outer membrane.</text>
</comment>
<evidence type="ECO:0000256" key="3">
    <source>
        <dbReference type="ARBA" id="ARBA00023139"/>
    </source>
</evidence>
<dbReference type="PANTHER" id="PTHR38098:SF1">
    <property type="entry name" value="LPS-ASSEMBLY LIPOPROTEIN LPTE"/>
    <property type="match status" value="1"/>
</dbReference>
<reference evidence="8" key="1">
    <citation type="journal article" date="2014" name="Int. J. Syst. Evol. Microbiol.">
        <title>Complete genome sequence of Corynebacterium casei LMG S-19264T (=DSM 44701T), isolated from a smear-ripened cheese.</title>
        <authorList>
            <consortium name="US DOE Joint Genome Institute (JGI-PGF)"/>
            <person name="Walter F."/>
            <person name="Albersmeier A."/>
            <person name="Kalinowski J."/>
            <person name="Ruckert C."/>
        </authorList>
    </citation>
    <scope>NUCLEOTIDE SEQUENCE</scope>
    <source>
        <strain evidence="8">KCTC 12711</strain>
    </source>
</reference>
<gene>
    <name evidence="6 8" type="primary">lptE</name>
    <name evidence="8" type="ORF">GCM10008090_21840</name>
</gene>
<evidence type="ECO:0000256" key="7">
    <source>
        <dbReference type="SAM" id="Phobius"/>
    </source>
</evidence>
<dbReference type="Proteomes" id="UP000614811">
    <property type="component" value="Unassembled WGS sequence"/>
</dbReference>
<dbReference type="HAMAP" id="MF_01186">
    <property type="entry name" value="LPS_assembly_LptE"/>
    <property type="match status" value="1"/>
</dbReference>
<organism evidence="8 9">
    <name type="scientific">Arenicella chitinivorans</name>
    <dbReference type="NCBI Taxonomy" id="1329800"/>
    <lineage>
        <taxon>Bacteria</taxon>
        <taxon>Pseudomonadati</taxon>
        <taxon>Pseudomonadota</taxon>
        <taxon>Gammaproteobacteria</taxon>
        <taxon>Arenicellales</taxon>
        <taxon>Arenicellaceae</taxon>
        <taxon>Arenicella</taxon>
    </lineage>
</organism>
<dbReference type="RefSeq" id="WP_189400852.1">
    <property type="nucleotide sequence ID" value="NZ_BMXA01000003.1"/>
</dbReference>
<comment type="similarity">
    <text evidence="6">Belongs to the LptE lipoprotein family.</text>
</comment>
<accession>A0A918VP07</accession>
<keyword evidence="4 6" id="KW-0998">Cell outer membrane</keyword>
<comment type="subunit">
    <text evidence="6">Component of the lipopolysaccharide transport and assembly complex. Interacts with LptD.</text>
</comment>
<evidence type="ECO:0000313" key="9">
    <source>
        <dbReference type="Proteomes" id="UP000614811"/>
    </source>
</evidence>
<protein>
    <recommendedName>
        <fullName evidence="6">LPS-assembly lipoprotein LptE</fullName>
    </recommendedName>
</protein>
<keyword evidence="1" id="KW-0732">Signal</keyword>
<keyword evidence="5 8" id="KW-0449">Lipoprotein</keyword>